<evidence type="ECO:0000313" key="2">
    <source>
        <dbReference type="Proteomes" id="UP000283492"/>
    </source>
</evidence>
<dbReference type="AlphaFoldDB" id="A0A413TTS5"/>
<proteinExistence type="predicted"/>
<protein>
    <submittedName>
        <fullName evidence="1">LlaJI family restriction endonuclease</fullName>
    </submittedName>
</protein>
<keyword evidence="1" id="KW-0378">Hydrolase</keyword>
<dbReference type="GO" id="GO:0004519">
    <property type="term" value="F:endonuclease activity"/>
    <property type="evidence" value="ECO:0007669"/>
    <property type="project" value="UniProtKB-KW"/>
</dbReference>
<dbReference type="Pfam" id="PF09563">
    <property type="entry name" value="RE_LlaJI"/>
    <property type="match status" value="2"/>
</dbReference>
<keyword evidence="1" id="KW-0255">Endonuclease</keyword>
<comment type="caution">
    <text evidence="1">The sequence shown here is derived from an EMBL/GenBank/DDBJ whole genome shotgun (WGS) entry which is preliminary data.</text>
</comment>
<dbReference type="RefSeq" id="WP_118581762.1">
    <property type="nucleotide sequence ID" value="NZ_CABJFX010000016.1"/>
</dbReference>
<sequence length="503" mass="59601">MALITKYVREGQLYSHDNLKSIFEFADKDEFFGDFIRLLKKYRILKTVKGKKNTNAEDESLLDETDDDYVGVLDDYSDLMYLFRYVGILSCKDRVIYVYPKYIETTSSIPKKEMLQIINVLRKYNKSRKEIIREYTGKEGKNNVNVLSLMLFLIRDYLSNGIYSNVQEIIEINGSTDYLWQKTVDETYPIIKNNRPYYTEIYTVRKDYNENDFIHRLHSWIITDCTLQLHEAGLSDIYNYPIIELTTDKKRDFGDDTYILNCIENELRIQFDDHKIMLLKAMADYIAMRGKMRTGDTVMLLLGTRTFHTVWEDVCAKVFESQRNETLSELGKTYKPVMDFVIMNPLTGKQELVELIKKPRWNYLGADREPQNTFIPDFLSFYEDKSTKNYYYYILDAKYYCPEFNGKSIRKNPGVEDVAKQYLYYLAYKYFLDDIKIPFSDVKNYFLMPKETGIIEDVGYVELELWNSVPSMPRLVRVKKLPADLMYEKYINDETLPLTDLDK</sequence>
<reference evidence="1 2" key="1">
    <citation type="submission" date="2018-08" db="EMBL/GenBank/DDBJ databases">
        <title>A genome reference for cultivated species of the human gut microbiota.</title>
        <authorList>
            <person name="Zou Y."/>
            <person name="Xue W."/>
            <person name="Luo G."/>
        </authorList>
    </citation>
    <scope>NUCLEOTIDE SEQUENCE [LARGE SCALE GENOMIC DNA]</scope>
    <source>
        <strain evidence="1 2">AM42-1AC</strain>
    </source>
</reference>
<dbReference type="InterPro" id="IPR018579">
    <property type="entry name" value="Restrct_endonuc_II_LlaJI"/>
</dbReference>
<dbReference type="Proteomes" id="UP000283492">
    <property type="component" value="Unassembled WGS sequence"/>
</dbReference>
<dbReference type="EMBL" id="QSFX01000016">
    <property type="protein sequence ID" value="RHA88075.1"/>
    <property type="molecule type" value="Genomic_DNA"/>
</dbReference>
<organism evidence="1 2">
    <name type="scientific">Roseburia inulinivorans</name>
    <dbReference type="NCBI Taxonomy" id="360807"/>
    <lineage>
        <taxon>Bacteria</taxon>
        <taxon>Bacillati</taxon>
        <taxon>Bacillota</taxon>
        <taxon>Clostridia</taxon>
        <taxon>Lachnospirales</taxon>
        <taxon>Lachnospiraceae</taxon>
        <taxon>Roseburia</taxon>
    </lineage>
</organism>
<keyword evidence="1" id="KW-0540">Nuclease</keyword>
<evidence type="ECO:0000313" key="1">
    <source>
        <dbReference type="EMBL" id="RHA88075.1"/>
    </source>
</evidence>
<accession>A0A413TTS5</accession>
<name>A0A413TTS5_9FIRM</name>
<gene>
    <name evidence="1" type="ORF">DW914_09825</name>
</gene>